<sequence length="176" mass="19459">MLDGLRQFIADIVAPHDQNRTFGDSDYRLAATALLVHVVSLDGQPTAAERRKLHSLIESHFGLDQGTADRLIADATEVEGEAVDLYHFTSIIMRSLDEEGRKRIVRMMWELVYADGQVSEFEDNVVWRASDLLGISQRDRIELKHIVAERAASQVKDGAVGGRPLPPGGLAPTRAT</sequence>
<dbReference type="Gene3D" id="1.10.3680.10">
    <property type="entry name" value="TerB-like"/>
    <property type="match status" value="1"/>
</dbReference>
<feature type="region of interest" description="Disordered" evidence="1">
    <location>
        <begin position="157"/>
        <end position="176"/>
    </location>
</feature>
<dbReference type="EMBL" id="SPQU01000009">
    <property type="protein sequence ID" value="TFV37255.1"/>
    <property type="molecule type" value="Genomic_DNA"/>
</dbReference>
<evidence type="ECO:0000259" key="2">
    <source>
        <dbReference type="Pfam" id="PF05099"/>
    </source>
</evidence>
<dbReference type="SUPFAM" id="SSF158682">
    <property type="entry name" value="TerB-like"/>
    <property type="match status" value="1"/>
</dbReference>
<proteinExistence type="predicted"/>
<organism evidence="3 4">
    <name type="scientific">Bradyrhizobium frederickii</name>
    <dbReference type="NCBI Taxonomy" id="2560054"/>
    <lineage>
        <taxon>Bacteria</taxon>
        <taxon>Pseudomonadati</taxon>
        <taxon>Pseudomonadota</taxon>
        <taxon>Alphaproteobacteria</taxon>
        <taxon>Hyphomicrobiales</taxon>
        <taxon>Nitrobacteraceae</taxon>
        <taxon>Bradyrhizobium</taxon>
    </lineage>
</organism>
<dbReference type="Proteomes" id="UP000298225">
    <property type="component" value="Unassembled WGS sequence"/>
</dbReference>
<dbReference type="InterPro" id="IPR007791">
    <property type="entry name" value="DjlA_N"/>
</dbReference>
<feature type="domain" description="Co-chaperone DjlA N-terminal" evidence="2">
    <location>
        <begin position="28"/>
        <end position="144"/>
    </location>
</feature>
<dbReference type="CDD" id="cd07313">
    <property type="entry name" value="terB_like_2"/>
    <property type="match status" value="1"/>
</dbReference>
<dbReference type="RefSeq" id="WP_126256797.1">
    <property type="nucleotide sequence ID" value="NZ_SPQU01000009.1"/>
</dbReference>
<gene>
    <name evidence="3" type="ORF">E4K66_21455</name>
</gene>
<protein>
    <submittedName>
        <fullName evidence="3">TerB family tellurite resistance protein</fullName>
    </submittedName>
</protein>
<name>A0A4Y9L1H5_9BRAD</name>
<keyword evidence="4" id="KW-1185">Reference proteome</keyword>
<dbReference type="Pfam" id="PF05099">
    <property type="entry name" value="TerB"/>
    <property type="match status" value="1"/>
</dbReference>
<evidence type="ECO:0000256" key="1">
    <source>
        <dbReference type="SAM" id="MobiDB-lite"/>
    </source>
</evidence>
<comment type="caution">
    <text evidence="3">The sequence shown here is derived from an EMBL/GenBank/DDBJ whole genome shotgun (WGS) entry which is preliminary data.</text>
</comment>
<dbReference type="AlphaFoldDB" id="A0A4Y9L1H5"/>
<dbReference type="OrthoDB" id="5402150at2"/>
<evidence type="ECO:0000313" key="4">
    <source>
        <dbReference type="Proteomes" id="UP000298225"/>
    </source>
</evidence>
<evidence type="ECO:0000313" key="3">
    <source>
        <dbReference type="EMBL" id="TFV37255.1"/>
    </source>
</evidence>
<dbReference type="InterPro" id="IPR029024">
    <property type="entry name" value="TerB-like"/>
</dbReference>
<accession>A0A4Y9L1H5</accession>
<reference evidence="3 4" key="1">
    <citation type="submission" date="2019-03" db="EMBL/GenBank/DDBJ databases">
        <title>Bradyrhizobium strains diversity isolated from Chamaecrista fasciculata.</title>
        <authorList>
            <person name="Urquiaga M.C.O."/>
            <person name="Hungria M."/>
            <person name="Delamuta J.R.M."/>
        </authorList>
    </citation>
    <scope>NUCLEOTIDE SEQUENCE [LARGE SCALE GENOMIC DNA]</scope>
    <source>
        <strain evidence="3 4">CNPSo 3424</strain>
    </source>
</reference>